<reference evidence="1 2" key="1">
    <citation type="journal article" date="2008" name="J. Mol. Biol.">
        <title>Genome comparison and proteomic characterization of Thermus thermophilus bacteriophages P23-45 and P74-26: siphoviruses with triplex-forming sequences and the longest known tails.</title>
        <authorList>
            <person name="Minakhin L."/>
            <person name="Goel M."/>
            <person name="Berdygulova Z."/>
            <person name="Ramanculov E."/>
            <person name="Florens L."/>
            <person name="Glazko G."/>
            <person name="Karamychev V.N."/>
            <person name="Slesarev A.I."/>
            <person name="Kozyavkin S.A."/>
            <person name="Khromov I."/>
            <person name="Ackermann H.W."/>
            <person name="Washburn M."/>
            <person name="Mushegian A."/>
            <person name="Severinov K."/>
        </authorList>
    </citation>
    <scope>NUCLEOTIDE SEQUENCE</scope>
</reference>
<evidence type="ECO:0000313" key="2">
    <source>
        <dbReference type="Proteomes" id="UP000001133"/>
    </source>
</evidence>
<gene>
    <name evidence="1" type="ORF">P74p71</name>
</gene>
<sequence>MHKYGAYSFMSELDRLPYLDLWPFDHEEEEYDPWFDYLLRTPPWELPIPEEDE</sequence>
<dbReference type="RefSeq" id="YP_001468041.1">
    <property type="nucleotide sequence ID" value="NC_009804.1"/>
</dbReference>
<dbReference type="Proteomes" id="UP000001133">
    <property type="component" value="Segment"/>
</dbReference>
<dbReference type="GeneID" id="5600616"/>
<accession>A7XXP6</accession>
<proteinExistence type="predicted"/>
<protein>
    <submittedName>
        <fullName evidence="1">Uncharacterized protein</fullName>
    </submittedName>
</protein>
<evidence type="ECO:0000313" key="1">
    <source>
        <dbReference type="EMBL" id="ABU97021.1"/>
    </source>
</evidence>
<name>A7XXP6_BP742</name>
<organism evidence="1 2">
    <name type="scientific">Thermus phage P74-26</name>
    <dbReference type="NCBI Taxonomy" id="2914007"/>
    <lineage>
        <taxon>Viruses</taxon>
        <taxon>Duplodnaviria</taxon>
        <taxon>Heunggongvirae</taxon>
        <taxon>Uroviricota</taxon>
        <taxon>Caudoviricetes</taxon>
        <taxon>Oshimavirus</taxon>
        <taxon>Thermus virus P74-26</taxon>
    </lineage>
</organism>
<keyword evidence="2" id="KW-1185">Reference proteome</keyword>
<dbReference type="EMBL" id="EU100884">
    <property type="protein sequence ID" value="ABU97021.1"/>
    <property type="molecule type" value="Genomic_DNA"/>
</dbReference>
<dbReference type="KEGG" id="vg:5600616"/>